<gene>
    <name evidence="8" type="ORF">GCM10009118_21420</name>
</gene>
<keyword evidence="3 6" id="KW-0378">Hydrolase</keyword>
<evidence type="ECO:0000256" key="3">
    <source>
        <dbReference type="ARBA" id="ARBA00022801"/>
    </source>
</evidence>
<dbReference type="InterPro" id="IPR001567">
    <property type="entry name" value="Pept_M3A_M3B_dom"/>
</dbReference>
<dbReference type="EMBL" id="BAAAFH010000011">
    <property type="protein sequence ID" value="GAA0875733.1"/>
    <property type="molecule type" value="Genomic_DNA"/>
</dbReference>
<dbReference type="InterPro" id="IPR011976">
    <property type="entry name" value="Pept_M3B_oligopep-rel"/>
</dbReference>
<evidence type="ECO:0000256" key="6">
    <source>
        <dbReference type="RuleBase" id="RU003435"/>
    </source>
</evidence>
<reference evidence="8 9" key="1">
    <citation type="journal article" date="2019" name="Int. J. Syst. Evol. Microbiol.">
        <title>The Global Catalogue of Microorganisms (GCM) 10K type strain sequencing project: providing services to taxonomists for standard genome sequencing and annotation.</title>
        <authorList>
            <consortium name="The Broad Institute Genomics Platform"/>
            <consortium name="The Broad Institute Genome Sequencing Center for Infectious Disease"/>
            <person name="Wu L."/>
            <person name="Ma J."/>
        </authorList>
    </citation>
    <scope>NUCLEOTIDE SEQUENCE [LARGE SCALE GENOMIC DNA]</scope>
    <source>
        <strain evidence="8 9">JCM 16083</strain>
    </source>
</reference>
<dbReference type="NCBIfam" id="TIGR02289">
    <property type="entry name" value="M3_not_pepF"/>
    <property type="match status" value="1"/>
</dbReference>
<sequence length="584" mass="68356">MFIIFNPIETNRIKDMDLQITERHFLPEQLSIQSFSDIEPFFKELTNRDITSLENLKKWLSDRSELDAVLEENMAWRYIRFSINTTDEELAKSYQLFVTEIQPHIAPYEDLLNKKLLASPARKELLGEEYKIYLRSIETSVKLFREENIELQSKISEKSQEFGSISGAQSIEFEGQQITMQKAATFLKDPDREKREKVFRLMADRRLQDTQKLDQLFSDLLKMRHQTALNADFENFRDYMFEAMGRFDYTKEDCFNFHSTIASEIVPLVKAFQQEQCEKMGLEKMRPWDTDVDPEGRKPLKPFESGEEMLHGTINMFASIDPFFGECLHKMDKMGHLDLESKPGKSPGGYNYPLYETGVPFIFMNAVGTHRDLVTMVHEGGHAVHSFLSRDLPLTGFKSLPSEVAELASMSMELISMDQWHRFYASEEELKRAKKEQLQTVLQILPWIATIDEFQHRLYENPEHTEEQRTEIWLTLLDKYGTGMVDWSGFKATREKSWQRQLHLFEVPFYYIEYGIAQLGALGVWMNYKKEPIKAVEQYKSALALGYTRSIPAIYTTAGIRFDFSKENLRELVTFVKKELEKLQ</sequence>
<dbReference type="Pfam" id="PF01432">
    <property type="entry name" value="Peptidase_M3"/>
    <property type="match status" value="1"/>
</dbReference>
<keyword evidence="4 6" id="KW-0862">Zinc</keyword>
<evidence type="ECO:0000256" key="1">
    <source>
        <dbReference type="ARBA" id="ARBA00022670"/>
    </source>
</evidence>
<evidence type="ECO:0000259" key="7">
    <source>
        <dbReference type="Pfam" id="PF01432"/>
    </source>
</evidence>
<comment type="similarity">
    <text evidence="6">Belongs to the peptidase M3 family.</text>
</comment>
<evidence type="ECO:0000313" key="9">
    <source>
        <dbReference type="Proteomes" id="UP001501126"/>
    </source>
</evidence>
<keyword evidence="1 6" id="KW-0645">Protease</keyword>
<evidence type="ECO:0000256" key="5">
    <source>
        <dbReference type="ARBA" id="ARBA00023049"/>
    </source>
</evidence>
<dbReference type="Proteomes" id="UP001501126">
    <property type="component" value="Unassembled WGS sequence"/>
</dbReference>
<evidence type="ECO:0000256" key="4">
    <source>
        <dbReference type="ARBA" id="ARBA00022833"/>
    </source>
</evidence>
<dbReference type="PANTHER" id="PTHR11804:SF48">
    <property type="entry name" value="PUTATIVE-RELATED"/>
    <property type="match status" value="1"/>
</dbReference>
<protein>
    <submittedName>
        <fullName evidence="8">M3 family oligoendopeptidase</fullName>
    </submittedName>
</protein>
<keyword evidence="9" id="KW-1185">Reference proteome</keyword>
<proteinExistence type="inferred from homology"/>
<dbReference type="Gene3D" id="1.10.1370.30">
    <property type="match status" value="1"/>
</dbReference>
<keyword evidence="2 6" id="KW-0479">Metal-binding</keyword>
<comment type="caution">
    <text evidence="8">The sequence shown here is derived from an EMBL/GenBank/DDBJ whole genome shotgun (WGS) entry which is preliminary data.</text>
</comment>
<feature type="domain" description="Peptidase M3A/M3B catalytic" evidence="7">
    <location>
        <begin position="186"/>
        <end position="572"/>
    </location>
</feature>
<dbReference type="CDD" id="cd09606">
    <property type="entry name" value="M3B_PepF"/>
    <property type="match status" value="1"/>
</dbReference>
<evidence type="ECO:0000313" key="8">
    <source>
        <dbReference type="EMBL" id="GAA0875733.1"/>
    </source>
</evidence>
<evidence type="ECO:0000256" key="2">
    <source>
        <dbReference type="ARBA" id="ARBA00022723"/>
    </source>
</evidence>
<comment type="cofactor">
    <cofactor evidence="6">
        <name>Zn(2+)</name>
        <dbReference type="ChEBI" id="CHEBI:29105"/>
    </cofactor>
    <text evidence="6">Binds 1 zinc ion.</text>
</comment>
<organism evidence="8 9">
    <name type="scientific">Wandonia haliotis</name>
    <dbReference type="NCBI Taxonomy" id="574963"/>
    <lineage>
        <taxon>Bacteria</taxon>
        <taxon>Pseudomonadati</taxon>
        <taxon>Bacteroidota</taxon>
        <taxon>Flavobacteriia</taxon>
        <taxon>Flavobacteriales</taxon>
        <taxon>Crocinitomicaceae</taxon>
        <taxon>Wandonia</taxon>
    </lineage>
</organism>
<name>A0ABN1MRG2_9FLAO</name>
<keyword evidence="5 6" id="KW-0482">Metalloprotease</keyword>
<accession>A0ABN1MRG2</accession>
<dbReference type="PANTHER" id="PTHR11804">
    <property type="entry name" value="PROTEASE M3 THIMET OLIGOPEPTIDASE-RELATED"/>
    <property type="match status" value="1"/>
</dbReference>
<dbReference type="SUPFAM" id="SSF55486">
    <property type="entry name" value="Metalloproteases ('zincins'), catalytic domain"/>
    <property type="match status" value="1"/>
</dbReference>
<dbReference type="InterPro" id="IPR045090">
    <property type="entry name" value="Pept_M3A_M3B"/>
</dbReference>